<proteinExistence type="predicted"/>
<evidence type="ECO:0000313" key="2">
    <source>
        <dbReference type="Proteomes" id="UP000343335"/>
    </source>
</evidence>
<dbReference type="NCBIfam" id="NF040826">
    <property type="entry name" value="lxa_BCAM0308"/>
    <property type="match status" value="1"/>
</dbReference>
<reference evidence="1 2" key="1">
    <citation type="submission" date="2019-08" db="EMBL/GenBank/DDBJ databases">
        <authorList>
            <person name="Peeters C."/>
        </authorList>
    </citation>
    <scope>NUCLEOTIDE SEQUENCE [LARGE SCALE GENOMIC DNA]</scope>
    <source>
        <strain evidence="1 2">LMG 31010</strain>
    </source>
</reference>
<evidence type="ECO:0008006" key="3">
    <source>
        <dbReference type="Google" id="ProtNLM"/>
    </source>
</evidence>
<gene>
    <name evidence="1" type="ORF">PCO31010_00223</name>
</gene>
<dbReference type="OrthoDB" id="9785278at2"/>
<evidence type="ECO:0000313" key="1">
    <source>
        <dbReference type="EMBL" id="VVD63352.1"/>
    </source>
</evidence>
<name>A0A5E4RLQ6_9BURK</name>
<dbReference type="AlphaFoldDB" id="A0A5E4RLQ6"/>
<sequence>MKFRARSTTVRPVTWDHFPDANLPDSYQQPDAAPALAVCPGCHAVYMRGRWQWRAIPPGTTSLTCSACHRIADGVPAARLMLEGDFEVTHRAEILGLVAHRAQRLQREHAMERVMKIASDESGTAITTTGVHAARDIATAIHRAYGGKLHFDYGHGQSELRVRWHRP</sequence>
<dbReference type="Proteomes" id="UP000343335">
    <property type="component" value="Unassembled WGS sequence"/>
</dbReference>
<organism evidence="1 2">
    <name type="scientific">Pandoraea commovens</name>
    <dbReference type="NCBI Taxonomy" id="2508289"/>
    <lineage>
        <taxon>Bacteria</taxon>
        <taxon>Pseudomonadati</taxon>
        <taxon>Pseudomonadota</taxon>
        <taxon>Betaproteobacteria</taxon>
        <taxon>Burkholderiales</taxon>
        <taxon>Burkholderiaceae</taxon>
        <taxon>Pandoraea</taxon>
    </lineage>
</organism>
<dbReference type="EMBL" id="CABPSA010000001">
    <property type="protein sequence ID" value="VVD63352.1"/>
    <property type="molecule type" value="Genomic_DNA"/>
</dbReference>
<dbReference type="InterPro" id="IPR047706">
    <property type="entry name" value="BCAM0308-like"/>
</dbReference>
<protein>
    <recommendedName>
        <fullName evidence="3">ATPase</fullName>
    </recommendedName>
</protein>
<accession>A0A5E4RLQ6</accession>